<dbReference type="RefSeq" id="WP_123448972.1">
    <property type="nucleotide sequence ID" value="NZ_MOBX01000003.1"/>
</dbReference>
<dbReference type="OrthoDB" id="7013677at2"/>
<dbReference type="Proteomes" id="UP000285378">
    <property type="component" value="Unassembled WGS sequence"/>
</dbReference>
<evidence type="ECO:0000313" key="2">
    <source>
        <dbReference type="Proteomes" id="UP000285378"/>
    </source>
</evidence>
<dbReference type="AlphaFoldDB" id="A0A423ML75"/>
<accession>A0A423ML75</accession>
<comment type="caution">
    <text evidence="1">The sequence shown here is derived from an EMBL/GenBank/DDBJ whole genome shotgun (WGS) entry which is preliminary data.</text>
</comment>
<sequence length="181" mass="19875">MNSFSISWFAAISPGVSLAGIPLGLSEAEFESELAMYAIDDKRTLYRFEGSPVLKMARSEGGVGERGYIFDLFESDIVSLNKRGIPALTIQLRQGEVFAIKIYDFSFPGEPANDFVYKGLLHSNIGLGSVVAELMPYTSLEFDRGEGWFVTDESFGLVEVSGWGVPLEEEPQQVITAICVL</sequence>
<reference evidence="1 2" key="1">
    <citation type="submission" date="2016-10" db="EMBL/GenBank/DDBJ databases">
        <title>Comparative genome analysis of multiple Pseudomonas spp. focuses on biocontrol and plant growth promoting traits.</title>
        <authorList>
            <person name="Tao X.-Y."/>
            <person name="Taylor C.G."/>
        </authorList>
    </citation>
    <scope>NUCLEOTIDE SEQUENCE [LARGE SCALE GENOMIC DNA]</scope>
    <source>
        <strain evidence="1 2">28B5</strain>
    </source>
</reference>
<proteinExistence type="predicted"/>
<evidence type="ECO:0000313" key="1">
    <source>
        <dbReference type="EMBL" id="RON85350.1"/>
    </source>
</evidence>
<organism evidence="1 2">
    <name type="scientific">Pseudomonas fluorescens</name>
    <dbReference type="NCBI Taxonomy" id="294"/>
    <lineage>
        <taxon>Bacteria</taxon>
        <taxon>Pseudomonadati</taxon>
        <taxon>Pseudomonadota</taxon>
        <taxon>Gammaproteobacteria</taxon>
        <taxon>Pseudomonadales</taxon>
        <taxon>Pseudomonadaceae</taxon>
        <taxon>Pseudomonas</taxon>
    </lineage>
</organism>
<name>A0A423ML75_PSEFL</name>
<protein>
    <submittedName>
        <fullName evidence="1">Uncharacterized protein</fullName>
    </submittedName>
</protein>
<dbReference type="EMBL" id="MOBX01000003">
    <property type="protein sequence ID" value="RON85350.1"/>
    <property type="molecule type" value="Genomic_DNA"/>
</dbReference>
<gene>
    <name evidence="1" type="ORF">BK670_05475</name>
</gene>